<dbReference type="Proteomes" id="UP000029622">
    <property type="component" value="Unassembled WGS sequence"/>
</dbReference>
<dbReference type="GO" id="GO:0006281">
    <property type="term" value="P:DNA repair"/>
    <property type="evidence" value="ECO:0007669"/>
    <property type="project" value="InterPro"/>
</dbReference>
<protein>
    <submittedName>
        <fullName evidence="4">Metallo-beta-lactamase</fullName>
    </submittedName>
</protein>
<proteinExistence type="predicted"/>
<dbReference type="GO" id="GO:0003677">
    <property type="term" value="F:DNA binding"/>
    <property type="evidence" value="ECO:0007669"/>
    <property type="project" value="InterPro"/>
</dbReference>
<accession>A0A096DME9</accession>
<dbReference type="PROSITE" id="PS51257">
    <property type="entry name" value="PROKAR_LIPOPROTEIN"/>
    <property type="match status" value="1"/>
</dbReference>
<dbReference type="SUPFAM" id="SSF57884">
    <property type="entry name" value="Ada DNA repair protein, N-terminal domain (N-Ada 10)"/>
    <property type="match status" value="1"/>
</dbReference>
<dbReference type="AlphaFoldDB" id="A0A096DME9"/>
<dbReference type="Gene3D" id="3.40.10.10">
    <property type="entry name" value="DNA Methylphosphotriester Repair Domain"/>
    <property type="match status" value="1"/>
</dbReference>
<dbReference type="STRING" id="1156417.Y919_06165"/>
<evidence type="ECO:0000256" key="1">
    <source>
        <dbReference type="ARBA" id="ARBA00023159"/>
    </source>
</evidence>
<dbReference type="GO" id="GO:0006355">
    <property type="term" value="P:regulation of DNA-templated transcription"/>
    <property type="evidence" value="ECO:0007669"/>
    <property type="project" value="InterPro"/>
</dbReference>
<dbReference type="InterPro" id="IPR001279">
    <property type="entry name" value="Metallo-B-lactamas"/>
</dbReference>
<evidence type="ECO:0000313" key="5">
    <source>
        <dbReference type="Proteomes" id="UP000029622"/>
    </source>
</evidence>
<dbReference type="SMART" id="SM00849">
    <property type="entry name" value="Lactamase_B"/>
    <property type="match status" value="1"/>
</dbReference>
<dbReference type="CDD" id="cd07731">
    <property type="entry name" value="ComA-like_MBL-fold"/>
    <property type="match status" value="1"/>
</dbReference>
<keyword evidence="1" id="KW-0010">Activator</keyword>
<evidence type="ECO:0000313" key="4">
    <source>
        <dbReference type="EMBL" id="KGG80461.1"/>
    </source>
</evidence>
<feature type="signal peptide" evidence="2">
    <location>
        <begin position="1"/>
        <end position="28"/>
    </location>
</feature>
<dbReference type="InterPro" id="IPR036866">
    <property type="entry name" value="RibonucZ/Hydroxyglut_hydro"/>
</dbReference>
<name>A0A096DME9_9FIRM</name>
<dbReference type="InterPro" id="IPR035451">
    <property type="entry name" value="Ada-like_dom_sf"/>
</dbReference>
<dbReference type="PANTHER" id="PTHR30619:SF7">
    <property type="entry name" value="BETA-LACTAMASE DOMAIN PROTEIN"/>
    <property type="match status" value="1"/>
</dbReference>
<dbReference type="InterPro" id="IPR004026">
    <property type="entry name" value="Ada_DNA_repair_Zn-bd"/>
</dbReference>
<dbReference type="RefSeq" id="WP_242844222.1">
    <property type="nucleotide sequence ID" value="NZ_AZTB01000025.1"/>
</dbReference>
<dbReference type="Pfam" id="PF00753">
    <property type="entry name" value="Lactamase_B"/>
    <property type="match status" value="1"/>
</dbReference>
<dbReference type="GO" id="GO:0008270">
    <property type="term" value="F:zinc ion binding"/>
    <property type="evidence" value="ECO:0007669"/>
    <property type="project" value="InterPro"/>
</dbReference>
<evidence type="ECO:0000259" key="3">
    <source>
        <dbReference type="SMART" id="SM00849"/>
    </source>
</evidence>
<comment type="caution">
    <text evidence="4">The sequence shown here is derived from an EMBL/GenBank/DDBJ whole genome shotgun (WGS) entry which is preliminary data.</text>
</comment>
<keyword evidence="2" id="KW-0732">Signal</keyword>
<dbReference type="Gene3D" id="3.60.15.10">
    <property type="entry name" value="Ribonuclease Z/Hydroxyacylglutathione hydrolase-like"/>
    <property type="match status" value="1"/>
</dbReference>
<dbReference type="InterPro" id="IPR035681">
    <property type="entry name" value="ComA-like_MBL"/>
</dbReference>
<organism evidence="4 5">
    <name type="scientific">Caloranaerobacter azorensis H53214</name>
    <dbReference type="NCBI Taxonomy" id="1156417"/>
    <lineage>
        <taxon>Bacteria</taxon>
        <taxon>Bacillati</taxon>
        <taxon>Bacillota</taxon>
        <taxon>Tissierellia</taxon>
        <taxon>Tissierellales</taxon>
        <taxon>Thermohalobacteraceae</taxon>
        <taxon>Caloranaerobacter</taxon>
    </lineage>
</organism>
<dbReference type="PANTHER" id="PTHR30619">
    <property type="entry name" value="DNA INTERNALIZATION/COMPETENCE PROTEIN COMEC/REC2"/>
    <property type="match status" value="1"/>
</dbReference>
<evidence type="ECO:0000256" key="2">
    <source>
        <dbReference type="SAM" id="SignalP"/>
    </source>
</evidence>
<feature type="domain" description="Metallo-beta-lactamase" evidence="3">
    <location>
        <begin position="51"/>
        <end position="246"/>
    </location>
</feature>
<sequence length="353" mass="39747">MMNFIKATKMKFLILILLLVVLSGCTDAKVSNQNVSSSSNLLKVHFLDVGQADSILIQFPNGETALIDGGNREDGGFVVGYIKKIGINKINYIIATHPHEDHIGGLPEVIKNFDIGKVYMPNRTSNTKIFENLLKEIKNKGLKITRAKGGLSIIDTDGLKFTIIAPNSEKYDETNEYSIVNKLIYKNTSFIFTGDAERDSEEEMIKLGYNLNADVLKVGHHGGRTSTNYEFLKRVNPRFAVISVGKDNDYGHPHKEVLERLNRMGIKVFRTDELGTIIATSDGHKIDFNKDVANNNMVKNKKDNKIFYIGNKKTKVYHVPTCKSLPKQENRVIFHSREEAEKAGYKPHKNCIE</sequence>
<dbReference type="InterPro" id="IPR052159">
    <property type="entry name" value="Competence_DNA_uptake"/>
</dbReference>
<dbReference type="SUPFAM" id="SSF56281">
    <property type="entry name" value="Metallo-hydrolase/oxidoreductase"/>
    <property type="match status" value="1"/>
</dbReference>
<dbReference type="GO" id="GO:0008168">
    <property type="term" value="F:methyltransferase activity"/>
    <property type="evidence" value="ECO:0007669"/>
    <property type="project" value="InterPro"/>
</dbReference>
<dbReference type="Pfam" id="PF02805">
    <property type="entry name" value="Ada_Zn_binding"/>
    <property type="match status" value="1"/>
</dbReference>
<reference evidence="4 5" key="1">
    <citation type="submission" date="2013-12" db="EMBL/GenBank/DDBJ databases">
        <title>Draft genome sequence of Caloranaerobacter sp. H53214.</title>
        <authorList>
            <person name="Jiang L.J."/>
            <person name="Shao Z.Z."/>
            <person name="Long M.N."/>
        </authorList>
    </citation>
    <scope>NUCLEOTIDE SEQUENCE [LARGE SCALE GENOMIC DNA]</scope>
    <source>
        <strain evidence="4 5">H53214</strain>
    </source>
</reference>
<dbReference type="EMBL" id="AZTB01000025">
    <property type="protein sequence ID" value="KGG80461.1"/>
    <property type="molecule type" value="Genomic_DNA"/>
</dbReference>
<gene>
    <name evidence="4" type="ORF">Y919_06165</name>
</gene>
<feature type="chain" id="PRO_5039717517" evidence="2">
    <location>
        <begin position="29"/>
        <end position="353"/>
    </location>
</feature>